<comment type="similarity">
    <text evidence="2">Belongs to the resistance-nodulation-cell division (RND) (TC 2.A.6) family. MmpL subfamily.</text>
</comment>
<dbReference type="InterPro" id="IPR050545">
    <property type="entry name" value="Mycobact_MmpL"/>
</dbReference>
<feature type="transmembrane region" description="Helical" evidence="8">
    <location>
        <begin position="255"/>
        <end position="280"/>
    </location>
</feature>
<evidence type="ECO:0000256" key="7">
    <source>
        <dbReference type="SAM" id="MobiDB-lite"/>
    </source>
</evidence>
<dbReference type="InterPro" id="IPR004869">
    <property type="entry name" value="MMPL_dom"/>
</dbReference>
<dbReference type="PANTHER" id="PTHR33406">
    <property type="entry name" value="MEMBRANE PROTEIN MJ1562-RELATED"/>
    <property type="match status" value="1"/>
</dbReference>
<evidence type="ECO:0000256" key="3">
    <source>
        <dbReference type="ARBA" id="ARBA00022475"/>
    </source>
</evidence>
<evidence type="ECO:0000256" key="8">
    <source>
        <dbReference type="SAM" id="Phobius"/>
    </source>
</evidence>
<feature type="domain" description="SSD" evidence="9">
    <location>
        <begin position="230"/>
        <end position="355"/>
    </location>
</feature>
<keyword evidence="3" id="KW-1003">Cell membrane</keyword>
<evidence type="ECO:0000256" key="4">
    <source>
        <dbReference type="ARBA" id="ARBA00022692"/>
    </source>
</evidence>
<dbReference type="EMBL" id="JAGGMR010000001">
    <property type="protein sequence ID" value="MBP2193067.1"/>
    <property type="molecule type" value="Genomic_DNA"/>
</dbReference>
<dbReference type="PRINTS" id="PR00702">
    <property type="entry name" value="ACRIFLAVINRP"/>
</dbReference>
<keyword evidence="11" id="KW-1185">Reference proteome</keyword>
<dbReference type="PANTHER" id="PTHR33406:SF11">
    <property type="entry name" value="MEMBRANE PROTEIN SCO6666-RELATED"/>
    <property type="match status" value="1"/>
</dbReference>
<dbReference type="RefSeq" id="WP_209896336.1">
    <property type="nucleotide sequence ID" value="NZ_JAGGMR010000001.1"/>
</dbReference>
<keyword evidence="6 8" id="KW-0472">Membrane</keyword>
<name>A0ABS4QMY5_9NOCA</name>
<evidence type="ECO:0000256" key="6">
    <source>
        <dbReference type="ARBA" id="ARBA00023136"/>
    </source>
</evidence>
<feature type="transmembrane region" description="Helical" evidence="8">
    <location>
        <begin position="386"/>
        <end position="404"/>
    </location>
</feature>
<dbReference type="Proteomes" id="UP001519325">
    <property type="component" value="Unassembled WGS sequence"/>
</dbReference>
<feature type="transmembrane region" description="Helical" evidence="8">
    <location>
        <begin position="201"/>
        <end position="220"/>
    </location>
</feature>
<accession>A0ABS4QMY5</accession>
<feature type="transmembrane region" description="Helical" evidence="8">
    <location>
        <begin position="292"/>
        <end position="324"/>
    </location>
</feature>
<gene>
    <name evidence="10" type="ORF">BJ987_005968</name>
</gene>
<evidence type="ECO:0000256" key="1">
    <source>
        <dbReference type="ARBA" id="ARBA00004651"/>
    </source>
</evidence>
<feature type="region of interest" description="Disordered" evidence="7">
    <location>
        <begin position="1"/>
        <end position="23"/>
    </location>
</feature>
<organism evidence="10 11">
    <name type="scientific">Nocardia goodfellowii</name>
    <dbReference type="NCBI Taxonomy" id="882446"/>
    <lineage>
        <taxon>Bacteria</taxon>
        <taxon>Bacillati</taxon>
        <taxon>Actinomycetota</taxon>
        <taxon>Actinomycetes</taxon>
        <taxon>Mycobacteriales</taxon>
        <taxon>Nocardiaceae</taxon>
        <taxon>Nocardia</taxon>
    </lineage>
</organism>
<dbReference type="SUPFAM" id="SSF82866">
    <property type="entry name" value="Multidrug efflux transporter AcrB transmembrane domain"/>
    <property type="match status" value="2"/>
</dbReference>
<dbReference type="PROSITE" id="PS50156">
    <property type="entry name" value="SSD"/>
    <property type="match status" value="1"/>
</dbReference>
<comment type="caution">
    <text evidence="10">The sequence shown here is derived from an EMBL/GenBank/DDBJ whole genome shotgun (WGS) entry which is preliminary data.</text>
</comment>
<feature type="transmembrane region" description="Helical" evidence="8">
    <location>
        <begin position="688"/>
        <end position="711"/>
    </location>
</feature>
<dbReference type="InterPro" id="IPR001036">
    <property type="entry name" value="Acrflvin-R"/>
</dbReference>
<evidence type="ECO:0000313" key="10">
    <source>
        <dbReference type="EMBL" id="MBP2193067.1"/>
    </source>
</evidence>
<dbReference type="InterPro" id="IPR000731">
    <property type="entry name" value="SSD"/>
</dbReference>
<feature type="transmembrane region" description="Helical" evidence="8">
    <location>
        <begin position="656"/>
        <end position="682"/>
    </location>
</feature>
<proteinExistence type="inferred from homology"/>
<protein>
    <submittedName>
        <fullName evidence="10">RND superfamily putative drug exporter</fullName>
    </submittedName>
</protein>
<reference evidence="10 11" key="1">
    <citation type="submission" date="2021-03" db="EMBL/GenBank/DDBJ databases">
        <title>Sequencing the genomes of 1000 actinobacteria strains.</title>
        <authorList>
            <person name="Klenk H.-P."/>
        </authorList>
    </citation>
    <scope>NUCLEOTIDE SEQUENCE [LARGE SCALE GENOMIC DNA]</scope>
    <source>
        <strain evidence="10 11">DSM 45516</strain>
    </source>
</reference>
<feature type="transmembrane region" description="Helical" evidence="8">
    <location>
        <begin position="41"/>
        <end position="60"/>
    </location>
</feature>
<feature type="transmembrane region" description="Helical" evidence="8">
    <location>
        <begin position="330"/>
        <end position="356"/>
    </location>
</feature>
<comment type="subcellular location">
    <subcellularLocation>
        <location evidence="1">Cell membrane</location>
        <topology evidence="1">Multi-pass membrane protein</topology>
    </subcellularLocation>
</comment>
<dbReference type="Gene3D" id="1.20.1640.10">
    <property type="entry name" value="Multidrug efflux transporter AcrB transmembrane domain"/>
    <property type="match status" value="2"/>
</dbReference>
<keyword evidence="4 8" id="KW-0812">Transmembrane</keyword>
<dbReference type="Pfam" id="PF03176">
    <property type="entry name" value="MMPL"/>
    <property type="match status" value="2"/>
</dbReference>
<feature type="transmembrane region" description="Helical" evidence="8">
    <location>
        <begin position="227"/>
        <end position="249"/>
    </location>
</feature>
<feature type="transmembrane region" description="Helical" evidence="8">
    <location>
        <begin position="615"/>
        <end position="636"/>
    </location>
</feature>
<evidence type="ECO:0000256" key="2">
    <source>
        <dbReference type="ARBA" id="ARBA00010157"/>
    </source>
</evidence>
<feature type="transmembrane region" description="Helical" evidence="8">
    <location>
        <begin position="577"/>
        <end position="595"/>
    </location>
</feature>
<sequence length="741" mass="76771">MASEITVDEPGSQTGPASNHPRLPRGIAARLAGAAMRAPRLTLVVAAVLVAMCGALGGSLTEKLSAGGFLDPDSESSRAARVLTDNFGLTGMQMVLLVAASDGTSEADLSGVGRGIVAELRADPDVAGAQGPWDGGPAELVGKDSRTAAIIVNLRGDDNTAMKSAHRLAERYVGERAGTVISAGGQALTFYDVNKIAAEDVARAELITVPLSLLLLALLLRSGIGAAIPVVSGIIAIAGTVGILALMALTSEVSVFALNVTMAMGLALSIDYSLLIINRFREFLDEGMDRPAAIVAAAATSGRAVVFSGITVGLSLVGAMFFPMTFLRSVAIAGIAVVALSVVLALTCVPALLALFGGRIEHRRRRGAPVEETRFYKLARFAQRRAVPVTVAIVLTLLALGLPLRDIRLGLPDDRVLPPDTGVHMVGDAVRNDFPLQLAGTVHLALPQVGPESVAGVHDYAATVSGLPGVAAVTGSLGVYSGGARQSPIGDFVAGPVYLAVLTTFDPHSNEGEKLLSAVHAVPAPTEVLVGGLGQQSRDTAEGIADAIGPALAWIMGSTLLLLLLLTGSVLLPFKAVVLNFLSLSASFGALVWIFQEGHLGGLGTEATGTTIATVPIILFCSAFGLSMDYEVFLLARFKEEWRRSGMTRADNDTAVAIGIARSGRVITAAALVMVVAFAGTITSDVAIIRAVGVGLALAILIDATLIRLLLVPAVMRMAGKWNWWAPSALRPMLARFEITH</sequence>
<evidence type="ECO:0000256" key="5">
    <source>
        <dbReference type="ARBA" id="ARBA00022989"/>
    </source>
</evidence>
<keyword evidence="5 8" id="KW-1133">Transmembrane helix</keyword>
<evidence type="ECO:0000313" key="11">
    <source>
        <dbReference type="Proteomes" id="UP001519325"/>
    </source>
</evidence>
<feature type="transmembrane region" description="Helical" evidence="8">
    <location>
        <begin position="551"/>
        <end position="572"/>
    </location>
</feature>
<evidence type="ECO:0000259" key="9">
    <source>
        <dbReference type="PROSITE" id="PS50156"/>
    </source>
</evidence>